<evidence type="ECO:0000259" key="4">
    <source>
        <dbReference type="Pfam" id="PF22422"/>
    </source>
</evidence>
<dbReference type="AlphaFoldDB" id="A0A6C0PAQ5"/>
<evidence type="ECO:0000313" key="6">
    <source>
        <dbReference type="Proteomes" id="UP000479114"/>
    </source>
</evidence>
<evidence type="ECO:0000256" key="3">
    <source>
        <dbReference type="ARBA" id="ARBA00023295"/>
    </source>
</evidence>
<name>A0A6C0PAQ5_9BACL</name>
<protein>
    <recommendedName>
        <fullName evidence="4">Mannosylglycerate hydrolase MGH1-like glycoside hydrolase domain-containing protein</fullName>
    </recommendedName>
</protein>
<dbReference type="Proteomes" id="UP000479114">
    <property type="component" value="Plasmid unnamed1"/>
</dbReference>
<dbReference type="InterPro" id="IPR008928">
    <property type="entry name" value="6-hairpin_glycosidase_sf"/>
</dbReference>
<gene>
    <name evidence="5" type="ORF">GZH47_32015</name>
</gene>
<dbReference type="InterPro" id="IPR004888">
    <property type="entry name" value="Glycoside_hydrolase_63"/>
</dbReference>
<dbReference type="GO" id="GO:0006487">
    <property type="term" value="P:protein N-linked glycosylation"/>
    <property type="evidence" value="ECO:0007669"/>
    <property type="project" value="TreeGrafter"/>
</dbReference>
<keyword evidence="6" id="KW-1185">Reference proteome</keyword>
<evidence type="ECO:0000256" key="2">
    <source>
        <dbReference type="ARBA" id="ARBA00022801"/>
    </source>
</evidence>
<keyword evidence="3" id="KW-0326">Glycosidase</keyword>
<feature type="domain" description="Mannosylglycerate hydrolase MGH1-like glycoside hydrolase" evidence="4">
    <location>
        <begin position="251"/>
        <end position="557"/>
    </location>
</feature>
<dbReference type="EMBL" id="CP048287">
    <property type="protein sequence ID" value="QHW35516.1"/>
    <property type="molecule type" value="Genomic_DNA"/>
</dbReference>
<keyword evidence="5" id="KW-0614">Plasmid</keyword>
<dbReference type="Gene3D" id="1.50.10.10">
    <property type="match status" value="1"/>
</dbReference>
<evidence type="ECO:0000256" key="1">
    <source>
        <dbReference type="ARBA" id="ARBA00010833"/>
    </source>
</evidence>
<dbReference type="GO" id="GO:0004573">
    <property type="term" value="F:Glc3Man9GlcNAc2 oligosaccharide glucosidase activity"/>
    <property type="evidence" value="ECO:0007669"/>
    <property type="project" value="InterPro"/>
</dbReference>
<sequence length="572" mass="64418">MNFDLREVPFSRYGSYIAFNRLPDREGGEAGLYLRTVHGDATPSESFRIEVIYEGRPVDFVEKASPSCLILEADHGSVAIILPDDNTVRVQGSGAVGIRFVKFKPVPDPNVHADYAIHLGGDRLQVNAFGNRCQFGFRLLQGTMLTNVPFGKLGVEPIVIEAVPQDGECFELSIRKFETSWIEPDEVYPFNESRLQIENEFAAWLDRMPDTPGVPSDAAVLAGYINWSSMVAPTGHIKRPAMFMAKNFMTNVWSWDHCFNAMALVYHDPALAWEQFIFPFDHQDAFGMLPDSVNDKLIIRNFTKPPVHGWALKRMMERNVAIGTPDKLAEIYGPLCRWTEWWFQFRDDDGDGIPQYNHGNDSGWDNSTIFEDVPVESPDLSAYLVIQMEVLSDIAAKLGKIDQSRAWRERAERLLEAMLDHFWTGESFVARRNGDHKEIRTDSLILTVPIILGRRLPESVRQSLIAQLQEGGKLLTPYGLASESPGSSKYEPDGYWRGPIWAPSTLIVADGIRESGETELASEIGRRFCAMASKFGMAENFDALTGRGLRDRAYTWTSSVFLILAHEYLSGM</sequence>
<dbReference type="InterPro" id="IPR054491">
    <property type="entry name" value="MGH1-like_GH"/>
</dbReference>
<dbReference type="RefSeq" id="WP_162645662.1">
    <property type="nucleotide sequence ID" value="NZ_CP048287.1"/>
</dbReference>
<evidence type="ECO:0000313" key="5">
    <source>
        <dbReference type="EMBL" id="QHW35516.1"/>
    </source>
</evidence>
<dbReference type="KEGG" id="prz:GZH47_32015"/>
<comment type="similarity">
    <text evidence="1">Belongs to the glycosyl hydrolase 63 family.</text>
</comment>
<organism evidence="5 6">
    <name type="scientific">Paenibacillus rhizovicinus</name>
    <dbReference type="NCBI Taxonomy" id="2704463"/>
    <lineage>
        <taxon>Bacteria</taxon>
        <taxon>Bacillati</taxon>
        <taxon>Bacillota</taxon>
        <taxon>Bacilli</taxon>
        <taxon>Bacillales</taxon>
        <taxon>Paenibacillaceae</taxon>
        <taxon>Paenibacillus</taxon>
    </lineage>
</organism>
<dbReference type="PANTHER" id="PTHR10412">
    <property type="entry name" value="MANNOSYL-OLIGOSACCHARIDE GLUCOSIDASE"/>
    <property type="match status" value="1"/>
</dbReference>
<accession>A0A6C0PAQ5</accession>
<dbReference type="GO" id="GO:0009311">
    <property type="term" value="P:oligosaccharide metabolic process"/>
    <property type="evidence" value="ECO:0007669"/>
    <property type="project" value="InterPro"/>
</dbReference>
<reference evidence="5 6" key="1">
    <citation type="submission" date="2020-02" db="EMBL/GenBank/DDBJ databases">
        <title>Paenibacillus sp. nov., isolated from rhizosphere soil of tomato.</title>
        <authorList>
            <person name="Weon H.-Y."/>
            <person name="Lee S.A."/>
        </authorList>
    </citation>
    <scope>NUCLEOTIDE SEQUENCE [LARGE SCALE GENOMIC DNA]</scope>
    <source>
        <strain evidence="5 6">14171R-81</strain>
        <plasmid evidence="5 6">unnamed1</plasmid>
    </source>
</reference>
<dbReference type="InterPro" id="IPR012341">
    <property type="entry name" value="6hp_glycosidase-like_sf"/>
</dbReference>
<dbReference type="SUPFAM" id="SSF48208">
    <property type="entry name" value="Six-hairpin glycosidases"/>
    <property type="match status" value="1"/>
</dbReference>
<geneLocation type="plasmid" evidence="5 6">
    <name>unnamed1</name>
</geneLocation>
<dbReference type="Pfam" id="PF22422">
    <property type="entry name" value="MGH1-like_GH"/>
    <property type="match status" value="1"/>
</dbReference>
<proteinExistence type="inferred from homology"/>
<keyword evidence="2" id="KW-0378">Hydrolase</keyword>
<dbReference type="PANTHER" id="PTHR10412:SF11">
    <property type="entry name" value="MANNOSYL-OLIGOSACCHARIDE GLUCOSIDASE"/>
    <property type="match status" value="1"/>
</dbReference>